<reference evidence="4" key="1">
    <citation type="submission" date="2022-02" db="EMBL/GenBank/DDBJ databases">
        <authorList>
            <person name="Henning P.M."/>
            <person name="McCubbin A.G."/>
            <person name="Shore J.S."/>
        </authorList>
    </citation>
    <scope>NUCLEOTIDE SEQUENCE</scope>
    <source>
        <strain evidence="4">F60SS</strain>
        <tissue evidence="4">Leaves</tissue>
    </source>
</reference>
<sequence>MSSALSYVMDKRSPKSPIPRSPFPKSPMPQSPELYGKYKSRCAYSFIRLFHFGQNQSKKLISDHRPLERHAAGNERAKIGLDLPSNADGKQPVVEVENETVVVDSDRAGMKKFMSKDMHIEGKIKRIPAAKVENVKSSNGVVGDQSSNSRKTSKSYRRPRRLPIYGCYDVATMKQMKPSDQDKDDRSAETSVSSQVNPKRGRDCNSETTNNRKEINIQVHMNEAAEAFINQKLIDGKHLSRDGAKVQSKHFMDALDTLNCNKDLFIKLIQDPNSLLAKHIEDLRDFQDKEQPTKSFTEATLTSEPSSNETGDEEPFSSLNFTPSDSDTSKGTGDPQILEKIVVLRPGTTSLQNFAGINNHDSPPQAGHRVGSVQQSVRPSFFPFIKMKKRLMHAMGVSKKDQQLIPADAAERTTHHFHSFEKCNKKMDMEKVDRKSPERSSSDLGAVSMSSTDVEKDDQIEKMMVRENAESCDISGKNSTSPIVANGNTSFLRKQKTKSWDGIDPLPEYDFLPVVSRRKKKENDSVSPNMRFSLYGSNDMGGKIKPRSQRNNKSSFSSQRQNIESPMLAGNEEHYDQVQLFETKPEVLDKVSSNVTVDGKISFPDNECCFTGPMETAKKVDSRISEESSSSCVTTVEDGSHKGAAESTCAVKTSTEKASLDFHRLDSSTENQELQSSAGGYPSSPSSLERVCGIKDRTEQPSPVSVLENCPIEDSPLSRESHCAEPLAMPLLIGIEDECLAALVPSTLNLKISSSDSVDEHSMLNYVGAFLRTSGFNLGELISKCQLSERHFHQSRNRKLLNDYFVEVIAEIYRCQLGRYWASLTKPRIGPVTEKVVHEVMKKVDQNLFLQPSPRTLDQLCEKDLSEAGIWIDTAIDVEDVVTEMVDSIVEEVIMESVME</sequence>
<comment type="caution">
    <text evidence="4">The sequence shown here is derived from an EMBL/GenBank/DDBJ whole genome shotgun (WGS) entry which is preliminary data.</text>
</comment>
<evidence type="ECO:0000313" key="4">
    <source>
        <dbReference type="EMBL" id="KAJ4835501.1"/>
    </source>
</evidence>
<accession>A0A9Q0JAL3</accession>
<evidence type="ECO:0008006" key="6">
    <source>
        <dbReference type="Google" id="ProtNLM"/>
    </source>
</evidence>
<feature type="region of interest" description="Disordered" evidence="1">
    <location>
        <begin position="428"/>
        <end position="456"/>
    </location>
</feature>
<protein>
    <recommendedName>
        <fullName evidence="6">DUF4378 domain-containing protein</fullName>
    </recommendedName>
</protein>
<dbReference type="InterPro" id="IPR025486">
    <property type="entry name" value="DUF4378"/>
</dbReference>
<feature type="compositionally biased region" description="Low complexity" evidence="1">
    <location>
        <begin position="676"/>
        <end position="686"/>
    </location>
</feature>
<evidence type="ECO:0000259" key="3">
    <source>
        <dbReference type="Pfam" id="PF14309"/>
    </source>
</evidence>
<feature type="compositionally biased region" description="Polar residues" evidence="1">
    <location>
        <begin position="136"/>
        <end position="150"/>
    </location>
</feature>
<proteinExistence type="predicted"/>
<organism evidence="4 5">
    <name type="scientific">Turnera subulata</name>
    <dbReference type="NCBI Taxonomy" id="218843"/>
    <lineage>
        <taxon>Eukaryota</taxon>
        <taxon>Viridiplantae</taxon>
        <taxon>Streptophyta</taxon>
        <taxon>Embryophyta</taxon>
        <taxon>Tracheophyta</taxon>
        <taxon>Spermatophyta</taxon>
        <taxon>Magnoliopsida</taxon>
        <taxon>eudicotyledons</taxon>
        <taxon>Gunneridae</taxon>
        <taxon>Pentapetalae</taxon>
        <taxon>rosids</taxon>
        <taxon>fabids</taxon>
        <taxon>Malpighiales</taxon>
        <taxon>Passifloraceae</taxon>
        <taxon>Turnera</taxon>
    </lineage>
</organism>
<dbReference type="InterPro" id="IPR022212">
    <property type="entry name" value="DUF3741"/>
</dbReference>
<dbReference type="PANTHER" id="PTHR47212">
    <property type="entry name" value="ADHESIN-LIKE PROTEIN, PUTATIVE (DUF3741)-RELATED"/>
    <property type="match status" value="1"/>
</dbReference>
<name>A0A9Q0JAL3_9ROSI</name>
<evidence type="ECO:0000313" key="5">
    <source>
        <dbReference type="Proteomes" id="UP001141552"/>
    </source>
</evidence>
<dbReference type="Pfam" id="PF12552">
    <property type="entry name" value="DUF3741"/>
    <property type="match status" value="1"/>
</dbReference>
<feature type="region of interest" description="Disordered" evidence="1">
    <location>
        <begin position="667"/>
        <end position="686"/>
    </location>
</feature>
<dbReference type="PANTHER" id="PTHR47212:SF2">
    <property type="entry name" value="DUF3741 DOMAIN-CONTAINING PROTEIN"/>
    <property type="match status" value="1"/>
</dbReference>
<feature type="compositionally biased region" description="Basic and acidic residues" evidence="1">
    <location>
        <begin position="177"/>
        <end position="188"/>
    </location>
</feature>
<feature type="domain" description="DUF3741" evidence="2">
    <location>
        <begin position="230"/>
        <end position="274"/>
    </location>
</feature>
<feature type="compositionally biased region" description="Basic and acidic residues" evidence="1">
    <location>
        <begin position="428"/>
        <end position="441"/>
    </location>
</feature>
<feature type="region of interest" description="Disordered" evidence="1">
    <location>
        <begin position="136"/>
        <end position="158"/>
    </location>
</feature>
<dbReference type="Pfam" id="PF14309">
    <property type="entry name" value="DUF4378"/>
    <property type="match status" value="1"/>
</dbReference>
<feature type="compositionally biased region" description="Basic and acidic residues" evidence="1">
    <location>
        <begin position="200"/>
        <end position="212"/>
    </location>
</feature>
<evidence type="ECO:0000259" key="2">
    <source>
        <dbReference type="Pfam" id="PF12552"/>
    </source>
</evidence>
<feature type="region of interest" description="Disordered" evidence="1">
    <location>
        <begin position="518"/>
        <end position="561"/>
    </location>
</feature>
<feature type="domain" description="DUF4378" evidence="3">
    <location>
        <begin position="791"/>
        <end position="896"/>
    </location>
</feature>
<reference evidence="4" key="2">
    <citation type="journal article" date="2023" name="Plants (Basel)">
        <title>Annotation of the Turnera subulata (Passifloraceae) Draft Genome Reveals the S-Locus Evolved after the Divergence of Turneroideae from Passifloroideae in a Stepwise Manner.</title>
        <authorList>
            <person name="Henning P.M."/>
            <person name="Roalson E.H."/>
            <person name="Mir W."/>
            <person name="McCubbin A.G."/>
            <person name="Shore J.S."/>
        </authorList>
    </citation>
    <scope>NUCLEOTIDE SEQUENCE</scope>
    <source>
        <strain evidence="4">F60SS</strain>
    </source>
</reference>
<keyword evidence="5" id="KW-1185">Reference proteome</keyword>
<feature type="region of interest" description="Disordered" evidence="1">
    <location>
        <begin position="288"/>
        <end position="335"/>
    </location>
</feature>
<gene>
    <name evidence="4" type="ORF">Tsubulata_015496</name>
</gene>
<dbReference type="AlphaFoldDB" id="A0A9Q0JAL3"/>
<dbReference type="OrthoDB" id="952876at2759"/>
<evidence type="ECO:0000256" key="1">
    <source>
        <dbReference type="SAM" id="MobiDB-lite"/>
    </source>
</evidence>
<feature type="compositionally biased region" description="Polar residues" evidence="1">
    <location>
        <begin position="551"/>
        <end position="561"/>
    </location>
</feature>
<feature type="compositionally biased region" description="Pro residues" evidence="1">
    <location>
        <begin position="16"/>
        <end position="30"/>
    </location>
</feature>
<feature type="region of interest" description="Disordered" evidence="1">
    <location>
        <begin position="1"/>
        <end position="34"/>
    </location>
</feature>
<feature type="region of interest" description="Disordered" evidence="1">
    <location>
        <begin position="173"/>
        <end position="212"/>
    </location>
</feature>
<feature type="compositionally biased region" description="Polar residues" evidence="1">
    <location>
        <begin position="317"/>
        <end position="331"/>
    </location>
</feature>
<dbReference type="Proteomes" id="UP001141552">
    <property type="component" value="Unassembled WGS sequence"/>
</dbReference>
<dbReference type="EMBL" id="JAKUCV010004398">
    <property type="protein sequence ID" value="KAJ4835501.1"/>
    <property type="molecule type" value="Genomic_DNA"/>
</dbReference>
<feature type="compositionally biased region" description="Polar residues" evidence="1">
    <location>
        <begin position="293"/>
        <end position="309"/>
    </location>
</feature>